<keyword evidence="3" id="KW-0862">Zinc</keyword>
<organism evidence="6 7">
    <name type="scientific">Emiliania huxleyi (strain CCMP1516)</name>
    <dbReference type="NCBI Taxonomy" id="280463"/>
    <lineage>
        <taxon>Eukaryota</taxon>
        <taxon>Haptista</taxon>
        <taxon>Haptophyta</taxon>
        <taxon>Prymnesiophyceae</taxon>
        <taxon>Isochrysidales</taxon>
        <taxon>Noelaerhabdaceae</taxon>
        <taxon>Emiliania</taxon>
    </lineage>
</organism>
<evidence type="ECO:0000259" key="5">
    <source>
        <dbReference type="PROSITE" id="PS50089"/>
    </source>
</evidence>
<dbReference type="PROSITE" id="PS50089">
    <property type="entry name" value="ZF_RING_2"/>
    <property type="match status" value="1"/>
</dbReference>
<evidence type="ECO:0000256" key="4">
    <source>
        <dbReference type="PROSITE-ProRule" id="PRU00175"/>
    </source>
</evidence>
<keyword evidence="2 4" id="KW-0863">Zinc-finger</keyword>
<evidence type="ECO:0000313" key="6">
    <source>
        <dbReference type="EnsemblProtists" id="EOD31183"/>
    </source>
</evidence>
<dbReference type="InterPro" id="IPR013083">
    <property type="entry name" value="Znf_RING/FYVE/PHD"/>
</dbReference>
<reference evidence="7" key="1">
    <citation type="journal article" date="2013" name="Nature">
        <title>Pan genome of the phytoplankton Emiliania underpins its global distribution.</title>
        <authorList>
            <person name="Read B.A."/>
            <person name="Kegel J."/>
            <person name="Klute M.J."/>
            <person name="Kuo A."/>
            <person name="Lefebvre S.C."/>
            <person name="Maumus F."/>
            <person name="Mayer C."/>
            <person name="Miller J."/>
            <person name="Monier A."/>
            <person name="Salamov A."/>
            <person name="Young J."/>
            <person name="Aguilar M."/>
            <person name="Claverie J.M."/>
            <person name="Frickenhaus S."/>
            <person name="Gonzalez K."/>
            <person name="Herman E.K."/>
            <person name="Lin Y.C."/>
            <person name="Napier J."/>
            <person name="Ogata H."/>
            <person name="Sarno A.F."/>
            <person name="Shmutz J."/>
            <person name="Schroeder D."/>
            <person name="de Vargas C."/>
            <person name="Verret F."/>
            <person name="von Dassow P."/>
            <person name="Valentin K."/>
            <person name="Van de Peer Y."/>
            <person name="Wheeler G."/>
            <person name="Dacks J.B."/>
            <person name="Delwiche C.F."/>
            <person name="Dyhrman S.T."/>
            <person name="Glockner G."/>
            <person name="John U."/>
            <person name="Richards T."/>
            <person name="Worden A.Z."/>
            <person name="Zhang X."/>
            <person name="Grigoriev I.V."/>
            <person name="Allen A.E."/>
            <person name="Bidle K."/>
            <person name="Borodovsky M."/>
            <person name="Bowler C."/>
            <person name="Brownlee C."/>
            <person name="Cock J.M."/>
            <person name="Elias M."/>
            <person name="Gladyshev V.N."/>
            <person name="Groth M."/>
            <person name="Guda C."/>
            <person name="Hadaegh A."/>
            <person name="Iglesias-Rodriguez M.D."/>
            <person name="Jenkins J."/>
            <person name="Jones B.M."/>
            <person name="Lawson T."/>
            <person name="Leese F."/>
            <person name="Lindquist E."/>
            <person name="Lobanov A."/>
            <person name="Lomsadze A."/>
            <person name="Malik S.B."/>
            <person name="Marsh M.E."/>
            <person name="Mackinder L."/>
            <person name="Mock T."/>
            <person name="Mueller-Roeber B."/>
            <person name="Pagarete A."/>
            <person name="Parker M."/>
            <person name="Probert I."/>
            <person name="Quesneville H."/>
            <person name="Raines C."/>
            <person name="Rensing S.A."/>
            <person name="Riano-Pachon D.M."/>
            <person name="Richier S."/>
            <person name="Rokitta S."/>
            <person name="Shiraiwa Y."/>
            <person name="Soanes D.M."/>
            <person name="van der Giezen M."/>
            <person name="Wahlund T.M."/>
            <person name="Williams B."/>
            <person name="Wilson W."/>
            <person name="Wolfe G."/>
            <person name="Wurch L.L."/>
        </authorList>
    </citation>
    <scope>NUCLEOTIDE SEQUENCE</scope>
</reference>
<dbReference type="InterPro" id="IPR001841">
    <property type="entry name" value="Znf_RING"/>
</dbReference>
<dbReference type="SMART" id="SM00184">
    <property type="entry name" value="RING"/>
    <property type="match status" value="1"/>
</dbReference>
<dbReference type="PaxDb" id="2903-EOD31183"/>
<protein>
    <recommendedName>
        <fullName evidence="5">RING-type domain-containing protein</fullName>
    </recommendedName>
</protein>
<accession>A0A0D3K5Z8</accession>
<dbReference type="PROSITE" id="PS00518">
    <property type="entry name" value="ZF_RING_1"/>
    <property type="match status" value="1"/>
</dbReference>
<evidence type="ECO:0000256" key="2">
    <source>
        <dbReference type="ARBA" id="ARBA00022771"/>
    </source>
</evidence>
<name>A0A0D3K5Z8_EMIH1</name>
<dbReference type="AlphaFoldDB" id="A0A0D3K5Z8"/>
<dbReference type="Gene3D" id="3.30.40.10">
    <property type="entry name" value="Zinc/RING finger domain, C3HC4 (zinc finger)"/>
    <property type="match status" value="1"/>
</dbReference>
<dbReference type="HOGENOM" id="CLU_1597546_0_0_1"/>
<dbReference type="KEGG" id="ehx:EMIHUDRAFT_309694"/>
<keyword evidence="1" id="KW-0479">Metal-binding</keyword>
<dbReference type="GO" id="GO:0008270">
    <property type="term" value="F:zinc ion binding"/>
    <property type="evidence" value="ECO:0007669"/>
    <property type="project" value="UniProtKB-KW"/>
</dbReference>
<proteinExistence type="predicted"/>
<reference evidence="6" key="2">
    <citation type="submission" date="2024-10" db="UniProtKB">
        <authorList>
            <consortium name="EnsemblProtists"/>
        </authorList>
    </citation>
    <scope>IDENTIFICATION</scope>
</reference>
<dbReference type="SUPFAM" id="SSF57850">
    <property type="entry name" value="RING/U-box"/>
    <property type="match status" value="1"/>
</dbReference>
<dbReference type="GeneID" id="17276456"/>
<dbReference type="InterPro" id="IPR017907">
    <property type="entry name" value="Znf_RING_CS"/>
</dbReference>
<sequence>MAVAWLRWLVRPEERQRGFAALCEFVAHENGLSREEHIARDDAGPFSLAKAACDALVGPVGELVADGKMAALQDPAAEGCQVCLREVRSCREWAQLHPCRHWLCARCVDDWVAKVDGERSRPQSGRDGALASLEVCPLCREPVVTRRRGPLNWKGLSPEALLMNFGM</sequence>
<evidence type="ECO:0000256" key="3">
    <source>
        <dbReference type="ARBA" id="ARBA00022833"/>
    </source>
</evidence>
<dbReference type="RefSeq" id="XP_005783612.1">
    <property type="nucleotide sequence ID" value="XM_005783555.1"/>
</dbReference>
<evidence type="ECO:0000256" key="1">
    <source>
        <dbReference type="ARBA" id="ARBA00022723"/>
    </source>
</evidence>
<evidence type="ECO:0000313" key="7">
    <source>
        <dbReference type="Proteomes" id="UP000013827"/>
    </source>
</evidence>
<dbReference type="Proteomes" id="UP000013827">
    <property type="component" value="Unassembled WGS sequence"/>
</dbReference>
<keyword evidence="7" id="KW-1185">Reference proteome</keyword>
<feature type="domain" description="RING-type" evidence="5">
    <location>
        <begin position="80"/>
        <end position="140"/>
    </location>
</feature>
<dbReference type="EnsemblProtists" id="EOD31183">
    <property type="protein sequence ID" value="EOD31183"/>
    <property type="gene ID" value="EMIHUDRAFT_309694"/>
</dbReference>